<dbReference type="PROSITE" id="PS50005">
    <property type="entry name" value="TPR"/>
    <property type="match status" value="1"/>
</dbReference>
<evidence type="ECO:0000256" key="3">
    <source>
        <dbReference type="ARBA" id="ARBA00022803"/>
    </source>
</evidence>
<comment type="caution">
    <text evidence="10">The sequence shown here is derived from an EMBL/GenBank/DDBJ whole genome shotgun (WGS) entry which is preliminary data.</text>
</comment>
<accession>A0A2U1LZK7</accession>
<dbReference type="InterPro" id="IPR044961">
    <property type="entry name" value="MS5/SDI1"/>
</dbReference>
<name>A0A2U1LZK7_ARTAN</name>
<feature type="coiled-coil region" evidence="8">
    <location>
        <begin position="153"/>
        <end position="180"/>
    </location>
</feature>
<dbReference type="SUPFAM" id="SSF48452">
    <property type="entry name" value="TPR-like"/>
    <property type="match status" value="1"/>
</dbReference>
<dbReference type="Pfam" id="PF00515">
    <property type="entry name" value="TPR_1"/>
    <property type="match status" value="1"/>
</dbReference>
<dbReference type="PANTHER" id="PTHR36326:SF4">
    <property type="entry name" value="PROTEIN POLLENLESS 3-LIKE 1"/>
    <property type="match status" value="1"/>
</dbReference>
<gene>
    <name evidence="10" type="ORF">CTI12_AA436090</name>
</gene>
<evidence type="ECO:0000256" key="2">
    <source>
        <dbReference type="ARBA" id="ARBA00022737"/>
    </source>
</evidence>
<dbReference type="STRING" id="35608.A0A2U1LZK7"/>
<evidence type="ECO:0000256" key="4">
    <source>
        <dbReference type="ARBA" id="ARBA00023054"/>
    </source>
</evidence>
<evidence type="ECO:0000313" key="10">
    <source>
        <dbReference type="EMBL" id="PWA54400.1"/>
    </source>
</evidence>
<evidence type="ECO:0000256" key="1">
    <source>
        <dbReference type="ARBA" id="ARBA00004123"/>
    </source>
</evidence>
<keyword evidence="2" id="KW-0677">Repeat</keyword>
<feature type="compositionally biased region" description="Polar residues" evidence="9">
    <location>
        <begin position="1"/>
        <end position="11"/>
    </location>
</feature>
<evidence type="ECO:0000256" key="5">
    <source>
        <dbReference type="ARBA" id="ARBA00023242"/>
    </source>
</evidence>
<comment type="subcellular location">
    <subcellularLocation>
        <location evidence="1">Nucleus</location>
    </subcellularLocation>
</comment>
<evidence type="ECO:0000256" key="7">
    <source>
        <dbReference type="PROSITE-ProRule" id="PRU00339"/>
    </source>
</evidence>
<comment type="similarity">
    <text evidence="6">Belongs to the MS5 protein family.</text>
</comment>
<evidence type="ECO:0000313" key="11">
    <source>
        <dbReference type="Proteomes" id="UP000245207"/>
    </source>
</evidence>
<evidence type="ECO:0000256" key="9">
    <source>
        <dbReference type="SAM" id="MobiDB-lite"/>
    </source>
</evidence>
<dbReference type="SMART" id="SM00028">
    <property type="entry name" value="TPR"/>
    <property type="match status" value="1"/>
</dbReference>
<dbReference type="EMBL" id="PKPP01007086">
    <property type="protein sequence ID" value="PWA54400.1"/>
    <property type="molecule type" value="Genomic_DNA"/>
</dbReference>
<dbReference type="AlphaFoldDB" id="A0A2U1LZK7"/>
<keyword evidence="5" id="KW-0539">Nucleus</keyword>
<sequence length="432" mass="49883">MWTNKDPSNFTPRGFPLQSLNNRRRYCSTPPSSTTNHPFRPASEKKWKPNYNFNNVNQHHHRLPPLPADNSPYGKAKHVQLVDKNPSKAISMFWAAINLGDRVDSALKDMTAAMKQLDRSEEAIEAIHSFRHLCSHESQESLNNIMLELYKRCGRIENQIQLLESRIKQIEDAASQNMNRTQIQITMGQEYTKLLGNLAWAYLQQNKYKKAEEIYRKALSLEPDKNKQCNLAICLMYMKQMTEAKFLLSTVKGSNRSREMYESYAKSYERAVKVMHELESCKSHVTSFSLFLSRNKETDSEEEGAKENCENMQKPYDFPFTNRGVLRTPITQPRVHDKEGLNGGYFRKLQFGQPLKDLDREVKLPTESGKNPETPLMTEAGIGRKISWVDIAEEEEEYGDENEDCYNVKDGSHTVKRSLDFQDINCISETCV</sequence>
<keyword evidence="11" id="KW-1185">Reference proteome</keyword>
<evidence type="ECO:0000256" key="8">
    <source>
        <dbReference type="SAM" id="Coils"/>
    </source>
</evidence>
<keyword evidence="4 8" id="KW-0175">Coiled coil</keyword>
<dbReference type="Gene3D" id="1.25.40.10">
    <property type="entry name" value="Tetratricopeptide repeat domain"/>
    <property type="match status" value="1"/>
</dbReference>
<feature type="repeat" description="TPR" evidence="7">
    <location>
        <begin position="192"/>
        <end position="225"/>
    </location>
</feature>
<dbReference type="InterPro" id="IPR011990">
    <property type="entry name" value="TPR-like_helical_dom_sf"/>
</dbReference>
<dbReference type="GO" id="GO:0005634">
    <property type="term" value="C:nucleus"/>
    <property type="evidence" value="ECO:0007669"/>
    <property type="project" value="UniProtKB-SubCell"/>
</dbReference>
<evidence type="ECO:0000256" key="6">
    <source>
        <dbReference type="ARBA" id="ARBA00025750"/>
    </source>
</evidence>
<reference evidence="10 11" key="1">
    <citation type="journal article" date="2018" name="Mol. Plant">
        <title>The genome of Artemisia annua provides insight into the evolution of Asteraceae family and artemisinin biosynthesis.</title>
        <authorList>
            <person name="Shen Q."/>
            <person name="Zhang L."/>
            <person name="Liao Z."/>
            <person name="Wang S."/>
            <person name="Yan T."/>
            <person name="Shi P."/>
            <person name="Liu M."/>
            <person name="Fu X."/>
            <person name="Pan Q."/>
            <person name="Wang Y."/>
            <person name="Lv Z."/>
            <person name="Lu X."/>
            <person name="Zhang F."/>
            <person name="Jiang W."/>
            <person name="Ma Y."/>
            <person name="Chen M."/>
            <person name="Hao X."/>
            <person name="Li L."/>
            <person name="Tang Y."/>
            <person name="Lv G."/>
            <person name="Zhou Y."/>
            <person name="Sun X."/>
            <person name="Brodelius P.E."/>
            <person name="Rose J.K.C."/>
            <person name="Tang K."/>
        </authorList>
    </citation>
    <scope>NUCLEOTIDE SEQUENCE [LARGE SCALE GENOMIC DNA]</scope>
    <source>
        <strain evidence="11">cv. Huhao1</strain>
        <tissue evidence="10">Leaf</tissue>
    </source>
</reference>
<dbReference type="PROSITE" id="PS50293">
    <property type="entry name" value="TPR_REGION"/>
    <property type="match status" value="1"/>
</dbReference>
<dbReference type="PANTHER" id="PTHR36326">
    <property type="entry name" value="PROTEIN POLLENLESS 3-LIKE 2"/>
    <property type="match status" value="1"/>
</dbReference>
<dbReference type="InterPro" id="IPR019734">
    <property type="entry name" value="TPR_rpt"/>
</dbReference>
<proteinExistence type="inferred from homology"/>
<protein>
    <submittedName>
        <fullName evidence="10">Tetratricopeptide-like helical</fullName>
    </submittedName>
</protein>
<feature type="region of interest" description="Disordered" evidence="9">
    <location>
        <begin position="1"/>
        <end position="47"/>
    </location>
</feature>
<keyword evidence="3 7" id="KW-0802">TPR repeat</keyword>
<organism evidence="10 11">
    <name type="scientific">Artemisia annua</name>
    <name type="common">Sweet wormwood</name>
    <dbReference type="NCBI Taxonomy" id="35608"/>
    <lineage>
        <taxon>Eukaryota</taxon>
        <taxon>Viridiplantae</taxon>
        <taxon>Streptophyta</taxon>
        <taxon>Embryophyta</taxon>
        <taxon>Tracheophyta</taxon>
        <taxon>Spermatophyta</taxon>
        <taxon>Magnoliopsida</taxon>
        <taxon>eudicotyledons</taxon>
        <taxon>Gunneridae</taxon>
        <taxon>Pentapetalae</taxon>
        <taxon>asterids</taxon>
        <taxon>campanulids</taxon>
        <taxon>Asterales</taxon>
        <taxon>Asteraceae</taxon>
        <taxon>Asteroideae</taxon>
        <taxon>Anthemideae</taxon>
        <taxon>Artemisiinae</taxon>
        <taxon>Artemisia</taxon>
    </lineage>
</organism>
<dbReference type="OrthoDB" id="1620277at2759"/>
<dbReference type="Proteomes" id="UP000245207">
    <property type="component" value="Unassembled WGS sequence"/>
</dbReference>